<keyword evidence="3" id="KW-1185">Reference proteome</keyword>
<protein>
    <recommendedName>
        <fullName evidence="1">Integrase catalytic domain-containing protein</fullName>
    </recommendedName>
</protein>
<dbReference type="GO" id="GO:0015074">
    <property type="term" value="P:DNA integration"/>
    <property type="evidence" value="ECO:0007669"/>
    <property type="project" value="InterPro"/>
</dbReference>
<organism evidence="2 3">
    <name type="scientific">Mycetomoellerius zeteki</name>
    <dbReference type="NCBI Taxonomy" id="64791"/>
    <lineage>
        <taxon>Eukaryota</taxon>
        <taxon>Metazoa</taxon>
        <taxon>Ecdysozoa</taxon>
        <taxon>Arthropoda</taxon>
        <taxon>Hexapoda</taxon>
        <taxon>Insecta</taxon>
        <taxon>Pterygota</taxon>
        <taxon>Neoptera</taxon>
        <taxon>Endopterygota</taxon>
        <taxon>Hymenoptera</taxon>
        <taxon>Apocrita</taxon>
        <taxon>Aculeata</taxon>
        <taxon>Formicoidea</taxon>
        <taxon>Formicidae</taxon>
        <taxon>Myrmicinae</taxon>
        <taxon>Mycetomoellerius</taxon>
    </lineage>
</organism>
<feature type="domain" description="Integrase catalytic" evidence="1">
    <location>
        <begin position="103"/>
        <end position="163"/>
    </location>
</feature>
<dbReference type="AlphaFoldDB" id="A0A151WKQ0"/>
<accession>A0A151WKQ0</accession>
<dbReference type="STRING" id="64791.A0A151WKQ0"/>
<dbReference type="InterPro" id="IPR036397">
    <property type="entry name" value="RNaseH_sf"/>
</dbReference>
<dbReference type="InterPro" id="IPR001584">
    <property type="entry name" value="Integrase_cat-core"/>
</dbReference>
<dbReference type="PROSITE" id="PS50994">
    <property type="entry name" value="INTEGRASE"/>
    <property type="match status" value="1"/>
</dbReference>
<evidence type="ECO:0000259" key="1">
    <source>
        <dbReference type="PROSITE" id="PS50994"/>
    </source>
</evidence>
<sequence length="163" mass="19384">QCLNSTVHRSIGTSPFHLLFGAHPRLKDRPDIREYLEKELIASFEGKRDELRIQASQNIAKIQEENKRIFNKKKRQATIYREGDLVAIRHKRSLVDELHAATRRNFPRRRVIVYGYDDLWQADVVEMRPYKRYNRGYHYILTVIDVLSKHAWAYHSKPRAGTR</sequence>
<dbReference type="GO" id="GO:0003676">
    <property type="term" value="F:nucleic acid binding"/>
    <property type="evidence" value="ECO:0007669"/>
    <property type="project" value="InterPro"/>
</dbReference>
<evidence type="ECO:0000313" key="3">
    <source>
        <dbReference type="Proteomes" id="UP000075809"/>
    </source>
</evidence>
<dbReference type="Gene3D" id="3.30.420.10">
    <property type="entry name" value="Ribonuclease H-like superfamily/Ribonuclease H"/>
    <property type="match status" value="1"/>
</dbReference>
<name>A0A151WKQ0_9HYME</name>
<dbReference type="PANTHER" id="PTHR46585:SF1">
    <property type="entry name" value="CHROMO DOMAIN-CONTAINING PROTEIN"/>
    <property type="match status" value="1"/>
</dbReference>
<dbReference type="PANTHER" id="PTHR46585">
    <property type="entry name" value="INTEGRASE CORE DOMAIN CONTAINING PROTEIN"/>
    <property type="match status" value="1"/>
</dbReference>
<feature type="non-terminal residue" evidence="2">
    <location>
        <position position="1"/>
    </location>
</feature>
<dbReference type="EMBL" id="KQ983010">
    <property type="protein sequence ID" value="KYQ48390.1"/>
    <property type="molecule type" value="Genomic_DNA"/>
</dbReference>
<dbReference type="InterPro" id="IPR012337">
    <property type="entry name" value="RNaseH-like_sf"/>
</dbReference>
<gene>
    <name evidence="2" type="ORF">ALC60_12571</name>
</gene>
<reference evidence="2 3" key="1">
    <citation type="submission" date="2015-09" db="EMBL/GenBank/DDBJ databases">
        <title>Trachymyrmex zeteki WGS genome.</title>
        <authorList>
            <person name="Nygaard S."/>
            <person name="Hu H."/>
            <person name="Boomsma J."/>
            <person name="Zhang G."/>
        </authorList>
    </citation>
    <scope>NUCLEOTIDE SEQUENCE [LARGE SCALE GENOMIC DNA]</scope>
    <source>
        <strain evidence="2">Tzet28-1</strain>
        <tissue evidence="2">Whole body</tissue>
    </source>
</reference>
<dbReference type="Proteomes" id="UP000075809">
    <property type="component" value="Unassembled WGS sequence"/>
</dbReference>
<dbReference type="SUPFAM" id="SSF53098">
    <property type="entry name" value="Ribonuclease H-like"/>
    <property type="match status" value="1"/>
</dbReference>
<proteinExistence type="predicted"/>
<evidence type="ECO:0000313" key="2">
    <source>
        <dbReference type="EMBL" id="KYQ48390.1"/>
    </source>
</evidence>